<dbReference type="EMBL" id="SNRW01000644">
    <property type="protein sequence ID" value="KAA6399973.1"/>
    <property type="molecule type" value="Genomic_DNA"/>
</dbReference>
<protein>
    <recommendedName>
        <fullName evidence="3">IPO4/5-like TPR repeats domain-containing protein</fullName>
    </recommendedName>
</protein>
<feature type="region of interest" description="Disordered" evidence="1">
    <location>
        <begin position="1413"/>
        <end position="1461"/>
    </location>
</feature>
<dbReference type="SUPFAM" id="SSF48371">
    <property type="entry name" value="ARM repeat"/>
    <property type="match status" value="2"/>
</dbReference>
<comment type="caution">
    <text evidence="4">The sequence shown here is derived from an EMBL/GenBank/DDBJ whole genome shotgun (WGS) entry which is preliminary data.</text>
</comment>
<reference evidence="4 5" key="1">
    <citation type="submission" date="2019-03" db="EMBL/GenBank/DDBJ databases">
        <title>Single cell metagenomics reveals metabolic interactions within the superorganism composed of flagellate Streblomastix strix and complex community of Bacteroidetes bacteria on its surface.</title>
        <authorList>
            <person name="Treitli S.C."/>
            <person name="Kolisko M."/>
            <person name="Husnik F."/>
            <person name="Keeling P."/>
            <person name="Hampl V."/>
        </authorList>
    </citation>
    <scope>NUCLEOTIDE SEQUENCE [LARGE SCALE GENOMIC DNA]</scope>
    <source>
        <strain evidence="4">ST1C</strain>
    </source>
</reference>
<dbReference type="Pfam" id="PF25780">
    <property type="entry name" value="TPR_IPO5"/>
    <property type="match status" value="1"/>
</dbReference>
<evidence type="ECO:0000256" key="1">
    <source>
        <dbReference type="SAM" id="MobiDB-lite"/>
    </source>
</evidence>
<feature type="compositionally biased region" description="Polar residues" evidence="1">
    <location>
        <begin position="1081"/>
        <end position="1090"/>
    </location>
</feature>
<evidence type="ECO:0000259" key="3">
    <source>
        <dbReference type="Pfam" id="PF25780"/>
    </source>
</evidence>
<feature type="domain" description="IPO4/5-like TPR repeats" evidence="3">
    <location>
        <begin position="141"/>
        <end position="293"/>
    </location>
</feature>
<dbReference type="Proteomes" id="UP000324800">
    <property type="component" value="Unassembled WGS sequence"/>
</dbReference>
<feature type="region of interest" description="Disordered" evidence="1">
    <location>
        <begin position="1043"/>
        <end position="1090"/>
    </location>
</feature>
<name>A0A5J4WYR0_9EUKA</name>
<keyword evidence="2" id="KW-0472">Membrane</keyword>
<dbReference type="InterPro" id="IPR011989">
    <property type="entry name" value="ARM-like"/>
</dbReference>
<feature type="compositionally biased region" description="Basic and acidic residues" evidence="1">
    <location>
        <begin position="1043"/>
        <end position="1064"/>
    </location>
</feature>
<keyword evidence="2" id="KW-1133">Transmembrane helix</keyword>
<evidence type="ECO:0000313" key="5">
    <source>
        <dbReference type="Proteomes" id="UP000324800"/>
    </source>
</evidence>
<feature type="transmembrane region" description="Helical" evidence="2">
    <location>
        <begin position="21"/>
        <end position="42"/>
    </location>
</feature>
<evidence type="ECO:0000313" key="4">
    <source>
        <dbReference type="EMBL" id="KAA6399973.1"/>
    </source>
</evidence>
<dbReference type="InterPro" id="IPR057672">
    <property type="entry name" value="TPR_IPO4/5"/>
</dbReference>
<feature type="compositionally biased region" description="Basic and acidic residues" evidence="1">
    <location>
        <begin position="1413"/>
        <end position="1422"/>
    </location>
</feature>
<gene>
    <name evidence="4" type="ORF">EZS28_004498</name>
</gene>
<proteinExistence type="predicted"/>
<sequence length="1716" mass="190549">MNVEGKSVQVREFRSRFWINIFLILSSFAMLGSLNVLESLLYDVQSALKLQRESAENKIIALIQNEPNELSASLVNIIESSSDVRVQNAACVYLRLMLIRLVSQKSLKSRLSPESIEQLKAKSIYFFEGNKTNKFIFASVNELVATLGSFLLAEEGLLWEDLIPYLFEKAKQGDKLQEGALDVFYHLSALQAASLSKHIADIGQMLTRCVKQKDNTKVRLSAMKCIHPMMNAFSENEQAVQILRSLKTPVVDLFADIVGFREGKSIRKAVETIYLLLEADPPFFGVETPNFVQLMLQAGTMKELNYETRKSCLEMLVRLIEVAPNEVRRVASYEMTLVGACVQLMAGSADSKIIGDDSDKGKEKDKKQDQTQLLHVLSDVNLKLEEDIICKDAMRLITMIARMMISNNSGVSLVQCFMPVIRTNQLSQRWLHRMIGHSIFAALVDAFRGSALATLMSYDSDDQISIGGDGQNLIATETEDTPAMPTFVSSLNPSMISPQIVAQFNFTTLRHVCNAASDPNENPRVQVAAFEAIKSVAQTFGSQHTTRRYDLYHPSLIGYLGFKTGDDKQGERNKIHPSVTLAALRCATTVFDELPSSTLANHFEVYFKGITQILYDEDTYTQSILLLIKRESLDTLATLILARAPFSKVLATEFLNDIILELVQAILYEETNDPQYKTKGKILNSIDDEEERRELEASMIDCISTSLLSWDLPDENQDALNQQSNNKTPENPIATSAVQYFLSNSTDDNRQIKLTSEQMKKGEEILNSKFPQISSIWAYLSLLIHFTPKVSNNSSSSDLLDGVESVSGNSTSQIPSPLTILKNIKTAYLQSDDPRVPITKLAFVKLCRVLKSQFSIFIDITIPPLLEAVSSNPAVRTAISLRKQPRKKDKLKSKQDEDLLKSLQSKGPSLKNQDGQENNQYSSQALNDVYSPLQLLRIEGKTIEVEGIALCSKLDSIKILYSYIANLGTSLFAQNLPKGQDNQSSQNVSNSSKTSNIQSIVEQTQEILCRALHKSQATDIRMSAALGLSNLVQYTIMPHAKFLKSERDKDKDKDKDKDNNEGQDLKINQNQSIDIPKDSNQENGTAGNQQSPIDQELERLHNLIRAIYNAVILPLTNEEDGDMMYTLLFTIYTILISCDCNALDTQEDNFAVPMFPFKDNILGRHAAILSNALASIAERRRSITSKTTNNDSTSGITLIRIQDNYKGIQSQQRDRLRLGFDLPPNILPRNTTFTGSGSTAPFFIQSFNSLQQVAPLPLSVTSVSQIIVEQANIQLISKIVTIITAFHGELFLTAFQRLSLPFSTLLTPQSSPGDTTSALMVFATVVKYGGAMAGPLVRALVPTVLAFIHSEIVSKETNQIIAIPASTRTHAAYTLSVFAQYGGENFAPFADVAVGHIAQALCGDKLGRENNKKEFEKDEFNGRKSKARNKHYRDDSSDSEDDDNFASSKNKQKMSEKKPTELILNNNKEAEQEGDSDSSSDSDVVAKSLANAEECVDNDEEDEEEIESRDALTSALGRVLVFHQEHLDITALALAKQVWFDALPMEGLILTSTTSISNTNSQLTEDIRSSSQRFIGAISEEINIQHRLLFAMARHGDETIFGSIGPLGQQNDAQVAGNDRQAKTEDEDDEGAIDLMPQGVIRNAAHLLFIVATIALLGAANPIVQKADDDEDEITECIQLTQSLLRQLGKKRFARVSSLLDSDTLHWVREVSGTQM</sequence>
<organism evidence="4 5">
    <name type="scientific">Streblomastix strix</name>
    <dbReference type="NCBI Taxonomy" id="222440"/>
    <lineage>
        <taxon>Eukaryota</taxon>
        <taxon>Metamonada</taxon>
        <taxon>Preaxostyla</taxon>
        <taxon>Oxymonadida</taxon>
        <taxon>Streblomastigidae</taxon>
        <taxon>Streblomastix</taxon>
    </lineage>
</organism>
<keyword evidence="2" id="KW-0812">Transmembrane</keyword>
<dbReference type="Gene3D" id="1.25.10.10">
    <property type="entry name" value="Leucine-rich Repeat Variant"/>
    <property type="match status" value="2"/>
</dbReference>
<dbReference type="InterPro" id="IPR016024">
    <property type="entry name" value="ARM-type_fold"/>
</dbReference>
<accession>A0A5J4WYR0</accession>
<evidence type="ECO:0000256" key="2">
    <source>
        <dbReference type="SAM" id="Phobius"/>
    </source>
</evidence>
<dbReference type="OrthoDB" id="543373at2759"/>